<dbReference type="InterPro" id="IPR012337">
    <property type="entry name" value="RNaseH-like_sf"/>
</dbReference>
<dbReference type="SUPFAM" id="SSF53098">
    <property type="entry name" value="Ribonuclease H-like"/>
    <property type="match status" value="1"/>
</dbReference>
<dbReference type="NCBIfam" id="NF033591">
    <property type="entry name" value="transpos_IS4_2"/>
    <property type="match status" value="1"/>
</dbReference>
<protein>
    <submittedName>
        <fullName evidence="2">Transposase, IS4 family</fullName>
    </submittedName>
</protein>
<dbReference type="InterPro" id="IPR002559">
    <property type="entry name" value="Transposase_11"/>
</dbReference>
<gene>
    <name evidence="2" type="ordered locus">Tery_4911</name>
</gene>
<evidence type="ECO:0000313" key="2">
    <source>
        <dbReference type="EMBL" id="ABG53834.1"/>
    </source>
</evidence>
<proteinExistence type="predicted"/>
<sequence>MISLAWKKRALPIHWKILTHKGASNLAEQKAVIRPVIRLLKCQKIILTADREFHSIFLCYWLKKYQKQDVYFVLRTKKSTMIKRGKKYCKLSELPANIGECKLFLNQKITKILRVGTYNLLIYKKPKYRDKSVSEKWYILTNLSLPGKIKKIYSQRMGIEAMFKDYKTGAYNLESAKANETRLNNLILLIAISYAISSFQVQKIKNKGVQEYISRTNEKSRKERRHSSFFVGLSRMYWAINDDFIWGLVENLMRLNPHKFLYYHRGIKAMNIVVN</sequence>
<name>Q10V90_TRIEI</name>
<dbReference type="EMBL" id="CP000393">
    <property type="protein sequence ID" value="ABG53834.1"/>
    <property type="molecule type" value="Genomic_DNA"/>
</dbReference>
<evidence type="ECO:0000259" key="1">
    <source>
        <dbReference type="Pfam" id="PF01609"/>
    </source>
</evidence>
<feature type="domain" description="Transposase IS4-like" evidence="1">
    <location>
        <begin position="27"/>
        <end position="194"/>
    </location>
</feature>
<dbReference type="HOGENOM" id="CLU_060706_0_0_3"/>
<dbReference type="KEGG" id="ter:Tery_4911"/>
<dbReference type="eggNOG" id="COG3385">
    <property type="taxonomic scope" value="Bacteria"/>
</dbReference>
<dbReference type="Pfam" id="PF01609">
    <property type="entry name" value="DDE_Tnp_1"/>
    <property type="match status" value="1"/>
</dbReference>
<dbReference type="GO" id="GO:0003677">
    <property type="term" value="F:DNA binding"/>
    <property type="evidence" value="ECO:0007669"/>
    <property type="project" value="InterPro"/>
</dbReference>
<dbReference type="InterPro" id="IPR047658">
    <property type="entry name" value="IS4-like_transpos"/>
</dbReference>
<organism evidence="2">
    <name type="scientific">Trichodesmium erythraeum (strain IMS101)</name>
    <dbReference type="NCBI Taxonomy" id="203124"/>
    <lineage>
        <taxon>Bacteria</taxon>
        <taxon>Bacillati</taxon>
        <taxon>Cyanobacteriota</taxon>
        <taxon>Cyanophyceae</taxon>
        <taxon>Oscillatoriophycideae</taxon>
        <taxon>Oscillatoriales</taxon>
        <taxon>Microcoleaceae</taxon>
        <taxon>Trichodesmium</taxon>
    </lineage>
</organism>
<dbReference type="GO" id="GO:0006313">
    <property type="term" value="P:DNA transposition"/>
    <property type="evidence" value="ECO:0007669"/>
    <property type="project" value="InterPro"/>
</dbReference>
<dbReference type="STRING" id="203124.Tery_4911"/>
<dbReference type="GO" id="GO:0004803">
    <property type="term" value="F:transposase activity"/>
    <property type="evidence" value="ECO:0007669"/>
    <property type="project" value="InterPro"/>
</dbReference>
<reference evidence="2" key="1">
    <citation type="submission" date="2006-06" db="EMBL/GenBank/DDBJ databases">
        <title>Complete sequence of Trichodesmium erythraeum IMS101.</title>
        <authorList>
            <consortium name="US DOE Joint Genome Institute"/>
            <person name="Copeland A."/>
            <person name="Lucas S."/>
            <person name="Lapidus A."/>
            <person name="Barry K."/>
            <person name="Detter J.C."/>
            <person name="Glavina del Rio T."/>
            <person name="Hammon N."/>
            <person name="Israni S."/>
            <person name="Dalin E."/>
            <person name="Tice H."/>
            <person name="Pitluck S."/>
            <person name="Kiss H."/>
            <person name="Munk A.C."/>
            <person name="Brettin T."/>
            <person name="Bruce D."/>
            <person name="Han C."/>
            <person name="Tapia R."/>
            <person name="Gilna P."/>
            <person name="Schmutz J."/>
            <person name="Larimer F."/>
            <person name="Land M."/>
            <person name="Hauser L."/>
            <person name="Kyrpides N."/>
            <person name="Kim E."/>
            <person name="Richardson P."/>
        </authorList>
    </citation>
    <scope>NUCLEOTIDE SEQUENCE [LARGE SCALE GENOMIC DNA]</scope>
    <source>
        <strain evidence="2">IMS101</strain>
    </source>
</reference>
<accession>Q10V90</accession>
<dbReference type="AlphaFoldDB" id="Q10V90"/>